<dbReference type="InterPro" id="IPR011010">
    <property type="entry name" value="DNA_brk_join_enz"/>
</dbReference>
<name>A0ABU1FJF8_9MICO</name>
<comment type="caution">
    <text evidence="7">The sequence shown here is derived from an EMBL/GenBank/DDBJ whole genome shotgun (WGS) entry which is preliminary data.</text>
</comment>
<dbReference type="Gene3D" id="1.10.443.10">
    <property type="entry name" value="Intergrase catalytic core"/>
    <property type="match status" value="1"/>
</dbReference>
<feature type="domain" description="Tyr recombinase" evidence="5">
    <location>
        <begin position="138"/>
        <end position="330"/>
    </location>
</feature>
<evidence type="ECO:0000313" key="7">
    <source>
        <dbReference type="EMBL" id="MDR5691900.1"/>
    </source>
</evidence>
<evidence type="ECO:0000256" key="1">
    <source>
        <dbReference type="ARBA" id="ARBA00008857"/>
    </source>
</evidence>
<proteinExistence type="inferred from homology"/>
<evidence type="ECO:0000256" key="4">
    <source>
        <dbReference type="PROSITE-ProRule" id="PRU01248"/>
    </source>
</evidence>
<dbReference type="InterPro" id="IPR050090">
    <property type="entry name" value="Tyrosine_recombinase_XerCD"/>
</dbReference>
<dbReference type="InterPro" id="IPR013762">
    <property type="entry name" value="Integrase-like_cat_sf"/>
</dbReference>
<dbReference type="EMBL" id="JAVKGS010000002">
    <property type="protein sequence ID" value="MDR5691900.1"/>
    <property type="molecule type" value="Genomic_DNA"/>
</dbReference>
<evidence type="ECO:0000259" key="5">
    <source>
        <dbReference type="PROSITE" id="PS51898"/>
    </source>
</evidence>
<protein>
    <submittedName>
        <fullName evidence="7">Site-specific integrase</fullName>
    </submittedName>
</protein>
<dbReference type="InterPro" id="IPR002104">
    <property type="entry name" value="Integrase_catalytic"/>
</dbReference>
<dbReference type="Gene3D" id="1.10.150.130">
    <property type="match status" value="1"/>
</dbReference>
<dbReference type="InterPro" id="IPR044068">
    <property type="entry name" value="CB"/>
</dbReference>
<dbReference type="PANTHER" id="PTHR30349">
    <property type="entry name" value="PHAGE INTEGRASE-RELATED"/>
    <property type="match status" value="1"/>
</dbReference>
<dbReference type="InterPro" id="IPR010998">
    <property type="entry name" value="Integrase_recombinase_N"/>
</dbReference>
<keyword evidence="3" id="KW-0233">DNA recombination</keyword>
<keyword evidence="8" id="KW-1185">Reference proteome</keyword>
<dbReference type="Proteomes" id="UP001260072">
    <property type="component" value="Unassembled WGS sequence"/>
</dbReference>
<sequence>MVEQWLQEQIAAKVTGTFVNPRDGRTTFASYYAEWSERQIWTHGTRRAMDLTARSVTFADVPLRQIRRSHVELWVKAMQTQDRGTDAAGGIRQGLAPQTIKTRLINARTVFRAAIVDRKIATDPTLGVRLPQTRKAAQAMKIPTPDEVRGILAAAAPHQRALFAVCAFAGLRLGEASALQVGDIDFMKRTIAIRRQAQKTRGSTLEIRLPKYGSERVVAAADGLLTLLGAHVALHGLQGAPGAFLFASESGGPAAPSTVHHAWTTARDKVTSGGYHLHDLRHFYASGLIAAGCDVATVQHALGHASATTTLRIYTHLWPKADDRTRAAAQGMLDASLGAVDEFLTNAAASSA</sequence>
<accession>A0ABU1FJF8</accession>
<feature type="domain" description="Core-binding (CB)" evidence="6">
    <location>
        <begin position="1"/>
        <end position="115"/>
    </location>
</feature>
<dbReference type="Pfam" id="PF00589">
    <property type="entry name" value="Phage_integrase"/>
    <property type="match status" value="1"/>
</dbReference>
<dbReference type="PROSITE" id="PS51900">
    <property type="entry name" value="CB"/>
    <property type="match status" value="1"/>
</dbReference>
<evidence type="ECO:0000313" key="8">
    <source>
        <dbReference type="Proteomes" id="UP001260072"/>
    </source>
</evidence>
<evidence type="ECO:0000256" key="3">
    <source>
        <dbReference type="ARBA" id="ARBA00023172"/>
    </source>
</evidence>
<dbReference type="CDD" id="cd01189">
    <property type="entry name" value="INT_ICEBs1_C_like"/>
    <property type="match status" value="1"/>
</dbReference>
<keyword evidence="2 4" id="KW-0238">DNA-binding</keyword>
<dbReference type="SUPFAM" id="SSF56349">
    <property type="entry name" value="DNA breaking-rejoining enzymes"/>
    <property type="match status" value="1"/>
</dbReference>
<dbReference type="PROSITE" id="PS51898">
    <property type="entry name" value="TYR_RECOMBINASE"/>
    <property type="match status" value="1"/>
</dbReference>
<organism evidence="7 8">
    <name type="scientific">Agromyces indicus</name>
    <dbReference type="NCBI Taxonomy" id="758919"/>
    <lineage>
        <taxon>Bacteria</taxon>
        <taxon>Bacillati</taxon>
        <taxon>Actinomycetota</taxon>
        <taxon>Actinomycetes</taxon>
        <taxon>Micrococcales</taxon>
        <taxon>Microbacteriaceae</taxon>
        <taxon>Agromyces</taxon>
    </lineage>
</organism>
<evidence type="ECO:0000259" key="6">
    <source>
        <dbReference type="PROSITE" id="PS51900"/>
    </source>
</evidence>
<comment type="similarity">
    <text evidence="1">Belongs to the 'phage' integrase family.</text>
</comment>
<gene>
    <name evidence="7" type="ORF">RH861_07460</name>
</gene>
<dbReference type="RefSeq" id="WP_310520484.1">
    <property type="nucleotide sequence ID" value="NZ_BAABBS010000002.1"/>
</dbReference>
<evidence type="ECO:0000256" key="2">
    <source>
        <dbReference type="ARBA" id="ARBA00023125"/>
    </source>
</evidence>
<dbReference type="PANTHER" id="PTHR30349:SF64">
    <property type="entry name" value="PROPHAGE INTEGRASE INTD-RELATED"/>
    <property type="match status" value="1"/>
</dbReference>
<reference evidence="8" key="1">
    <citation type="submission" date="2023-07" db="EMBL/GenBank/DDBJ databases">
        <title>Description of three actinobacteria isolated from air of manufacturing shop in a pharmaceutical factory.</title>
        <authorList>
            <person name="Zhang D.-F."/>
        </authorList>
    </citation>
    <scope>NUCLEOTIDE SEQUENCE [LARGE SCALE GENOMIC DNA]</scope>
    <source>
        <strain evidence="8">CCTCC AB 2011122</strain>
    </source>
</reference>